<dbReference type="SUPFAM" id="SSF52540">
    <property type="entry name" value="P-loop containing nucleoside triphosphate hydrolases"/>
    <property type="match status" value="1"/>
</dbReference>
<evidence type="ECO:0000313" key="7">
    <source>
        <dbReference type="Proteomes" id="UP000199411"/>
    </source>
</evidence>
<protein>
    <submittedName>
        <fullName evidence="6">Lipopolysaccharide transport system ATP-binding protein</fullName>
    </submittedName>
</protein>
<dbReference type="InterPro" id="IPR015860">
    <property type="entry name" value="ABC_transpr_TagH-like"/>
</dbReference>
<keyword evidence="3" id="KW-0547">Nucleotide-binding</keyword>
<comment type="similarity">
    <text evidence="1">Belongs to the ABC transporter superfamily.</text>
</comment>
<dbReference type="InterPro" id="IPR003593">
    <property type="entry name" value="AAA+_ATPase"/>
</dbReference>
<dbReference type="PANTHER" id="PTHR46743:SF2">
    <property type="entry name" value="TEICHOIC ACIDS EXPORT ATP-BINDING PROTEIN TAGH"/>
    <property type="match status" value="1"/>
</dbReference>
<organism evidence="6 7">
    <name type="scientific">Desulfurella multipotens</name>
    <dbReference type="NCBI Taxonomy" id="79269"/>
    <lineage>
        <taxon>Bacteria</taxon>
        <taxon>Pseudomonadati</taxon>
        <taxon>Campylobacterota</taxon>
        <taxon>Desulfurellia</taxon>
        <taxon>Desulfurellales</taxon>
        <taxon>Desulfurellaceae</taxon>
        <taxon>Desulfurella</taxon>
    </lineage>
</organism>
<evidence type="ECO:0000256" key="1">
    <source>
        <dbReference type="ARBA" id="ARBA00005417"/>
    </source>
</evidence>
<dbReference type="OrthoDB" id="9809450at2"/>
<dbReference type="Proteomes" id="UP000199411">
    <property type="component" value="Unassembled WGS sequence"/>
</dbReference>
<proteinExistence type="inferred from homology"/>
<dbReference type="GO" id="GO:0140359">
    <property type="term" value="F:ABC-type transporter activity"/>
    <property type="evidence" value="ECO:0007669"/>
    <property type="project" value="InterPro"/>
</dbReference>
<dbReference type="RefSeq" id="WP_025391147.1">
    <property type="nucleotide sequence ID" value="NZ_FMYU01000013.1"/>
</dbReference>
<dbReference type="AlphaFoldDB" id="A0A1G6QTY9"/>
<evidence type="ECO:0000256" key="2">
    <source>
        <dbReference type="ARBA" id="ARBA00022448"/>
    </source>
</evidence>
<dbReference type="InterPro" id="IPR027417">
    <property type="entry name" value="P-loop_NTPase"/>
</dbReference>
<dbReference type="PROSITE" id="PS50893">
    <property type="entry name" value="ABC_TRANSPORTER_2"/>
    <property type="match status" value="1"/>
</dbReference>
<accession>A0A1G6QTY9</accession>
<evidence type="ECO:0000313" key="6">
    <source>
        <dbReference type="EMBL" id="SDC95919.1"/>
    </source>
</evidence>
<evidence type="ECO:0000256" key="3">
    <source>
        <dbReference type="ARBA" id="ARBA00022741"/>
    </source>
</evidence>
<dbReference type="InterPro" id="IPR050683">
    <property type="entry name" value="Bact_Polysacc_Export_ATP-bd"/>
</dbReference>
<dbReference type="GO" id="GO:0016887">
    <property type="term" value="F:ATP hydrolysis activity"/>
    <property type="evidence" value="ECO:0007669"/>
    <property type="project" value="InterPro"/>
</dbReference>
<dbReference type="Pfam" id="PF00005">
    <property type="entry name" value="ABC_tran"/>
    <property type="match status" value="1"/>
</dbReference>
<dbReference type="Gene3D" id="3.40.50.300">
    <property type="entry name" value="P-loop containing nucleotide triphosphate hydrolases"/>
    <property type="match status" value="1"/>
</dbReference>
<feature type="domain" description="ABC transporter" evidence="5">
    <location>
        <begin position="27"/>
        <end position="248"/>
    </location>
</feature>
<dbReference type="GO" id="GO:0016020">
    <property type="term" value="C:membrane"/>
    <property type="evidence" value="ECO:0007669"/>
    <property type="project" value="InterPro"/>
</dbReference>
<name>A0A1G6QTY9_9BACT</name>
<dbReference type="GO" id="GO:0005524">
    <property type="term" value="F:ATP binding"/>
    <property type="evidence" value="ECO:0007669"/>
    <property type="project" value="UniProtKB-KW"/>
</dbReference>
<dbReference type="SMART" id="SM00382">
    <property type="entry name" value="AAA"/>
    <property type="match status" value="1"/>
</dbReference>
<sequence length="248" mass="27305">MSIYAIEVLHLTKRFKVVEYNPTSIKTKFVGFIKSGFKRKKRPTITVLDDISFSIKKSTTFGIMGRNGAGKSTLLKLICGIITPTSGTIIRNGKIVPLLELGAGFHPELTAKENILINGLMLGLSKKEIEAKYDEILDFAELSHVANEPLRTFSSGMYIRLAFSVAININPDIVILDEIMGVGDQSFQKKSSEKILEFQKKGKTLIIVSHDPDLVEKICDEAMLIEKGKIVELGSPAIVAKAYSAMLS</sequence>
<dbReference type="EMBL" id="FMYU01000013">
    <property type="protein sequence ID" value="SDC95919.1"/>
    <property type="molecule type" value="Genomic_DNA"/>
</dbReference>
<keyword evidence="2" id="KW-0813">Transport</keyword>
<dbReference type="CDD" id="cd03220">
    <property type="entry name" value="ABC_KpsT_Wzt"/>
    <property type="match status" value="1"/>
</dbReference>
<dbReference type="PANTHER" id="PTHR46743">
    <property type="entry name" value="TEICHOIC ACIDS EXPORT ATP-BINDING PROTEIN TAGH"/>
    <property type="match status" value="1"/>
</dbReference>
<keyword evidence="7" id="KW-1185">Reference proteome</keyword>
<keyword evidence="4 6" id="KW-0067">ATP-binding</keyword>
<dbReference type="InterPro" id="IPR003439">
    <property type="entry name" value="ABC_transporter-like_ATP-bd"/>
</dbReference>
<evidence type="ECO:0000259" key="5">
    <source>
        <dbReference type="PROSITE" id="PS50893"/>
    </source>
</evidence>
<gene>
    <name evidence="6" type="ORF">SAMN05660835_01659</name>
</gene>
<reference evidence="7" key="1">
    <citation type="submission" date="2016-10" db="EMBL/GenBank/DDBJ databases">
        <authorList>
            <person name="Varghese N."/>
            <person name="Submissions S."/>
        </authorList>
    </citation>
    <scope>NUCLEOTIDE SEQUENCE [LARGE SCALE GENOMIC DNA]</scope>
    <source>
        <strain evidence="7">DSM 8415</strain>
    </source>
</reference>
<evidence type="ECO:0000256" key="4">
    <source>
        <dbReference type="ARBA" id="ARBA00022840"/>
    </source>
</evidence>